<evidence type="ECO:0000256" key="3">
    <source>
        <dbReference type="PIRSR" id="PIRSR603782-2"/>
    </source>
</evidence>
<keyword evidence="5" id="KW-0472">Membrane</keyword>
<evidence type="ECO:0000313" key="8">
    <source>
        <dbReference type="Proteomes" id="UP000215086"/>
    </source>
</evidence>
<protein>
    <submittedName>
        <fullName evidence="7">SCO1/SenC family protein</fullName>
    </submittedName>
</protein>
<feature type="disulfide bond" description="Redox-active" evidence="3">
    <location>
        <begin position="82"/>
        <end position="86"/>
    </location>
</feature>
<dbReference type="OrthoDB" id="9786756at2"/>
<evidence type="ECO:0000256" key="5">
    <source>
        <dbReference type="SAM" id="Phobius"/>
    </source>
</evidence>
<dbReference type="KEGG" id="ttf:THTE_2902"/>
<feature type="binding site" evidence="2">
    <location>
        <position position="82"/>
    </location>
    <ligand>
        <name>Cu cation</name>
        <dbReference type="ChEBI" id="CHEBI:23378"/>
    </ligand>
</feature>
<keyword evidence="2" id="KW-0479">Metal-binding</keyword>
<proteinExistence type="inferred from homology"/>
<feature type="signal peptide" evidence="6">
    <location>
        <begin position="1"/>
        <end position="24"/>
    </location>
</feature>
<name>A0A286RHQ4_9BACT</name>
<evidence type="ECO:0000256" key="1">
    <source>
        <dbReference type="ARBA" id="ARBA00010996"/>
    </source>
</evidence>
<evidence type="ECO:0000313" key="7">
    <source>
        <dbReference type="EMBL" id="ASV75504.1"/>
    </source>
</evidence>
<keyword evidence="6" id="KW-0732">Signal</keyword>
<feature type="binding site" evidence="2">
    <location>
        <position position="86"/>
    </location>
    <ligand>
        <name>Cu cation</name>
        <dbReference type="ChEBI" id="CHEBI:23378"/>
    </ligand>
</feature>
<feature type="binding site" evidence="2">
    <location>
        <position position="176"/>
    </location>
    <ligand>
        <name>Cu cation</name>
        <dbReference type="ChEBI" id="CHEBI:23378"/>
    </ligand>
</feature>
<dbReference type="SUPFAM" id="SSF52833">
    <property type="entry name" value="Thioredoxin-like"/>
    <property type="match status" value="1"/>
</dbReference>
<dbReference type="Pfam" id="PF02630">
    <property type="entry name" value="SCO1-SenC"/>
    <property type="match status" value="1"/>
</dbReference>
<dbReference type="InterPro" id="IPR036249">
    <property type="entry name" value="Thioredoxin-like_sf"/>
</dbReference>
<keyword evidence="2" id="KW-0186">Copper</keyword>
<dbReference type="GO" id="GO:0046872">
    <property type="term" value="F:metal ion binding"/>
    <property type="evidence" value="ECO:0007669"/>
    <property type="project" value="UniProtKB-KW"/>
</dbReference>
<dbReference type="Proteomes" id="UP000215086">
    <property type="component" value="Chromosome"/>
</dbReference>
<dbReference type="PANTHER" id="PTHR12151">
    <property type="entry name" value="ELECTRON TRANSPORT PROTIN SCO1/SENC FAMILY MEMBER"/>
    <property type="match status" value="1"/>
</dbReference>
<keyword evidence="5" id="KW-1133">Transmembrane helix</keyword>
<sequence>MLRSRGFTIFLVCGLILLGSRVNAQLSQTAPNELEGVGVDEKLGSTLPLDLEFTTSEGQPVRLKDLFDGKTPVLLTLNYSNCPKLCHLQLNGLFEGLESLDWTLGGKFRMITVSINPEETTERAAATKRHYLTAYQRPEADRGWFFLTGKEENIKRLANSVGFYYRYDQATKQFIHPAVTIVCTPEGKISRYLYGVEYPAQNIRLALLEASEGKIGTTTDRILMFCFHYDPARGTYTLAAYRLMQLGGVLTVCVLGTVLAVWWWRERTQRNPGNSAPETHGVNVTSQADDSWAEQ</sequence>
<reference evidence="7 8" key="1">
    <citation type="journal article" name="Front. Microbiol.">
        <title>Sugar Metabolism of the First Thermophilic Planctomycete Thermogutta terrifontis: Comparative Genomic and Transcriptomic Approaches.</title>
        <authorList>
            <person name="Elcheninov A.G."/>
            <person name="Menzel P."/>
            <person name="Gudbergsdottir S.R."/>
            <person name="Slesarev A.I."/>
            <person name="Kadnikov V.V."/>
            <person name="Krogh A."/>
            <person name="Bonch-Osmolovskaya E.A."/>
            <person name="Peng X."/>
            <person name="Kublanov I.V."/>
        </authorList>
    </citation>
    <scope>NUCLEOTIDE SEQUENCE [LARGE SCALE GENOMIC DNA]</scope>
    <source>
        <strain evidence="7 8">R1</strain>
    </source>
</reference>
<keyword evidence="5" id="KW-0812">Transmembrane</keyword>
<evidence type="ECO:0000256" key="6">
    <source>
        <dbReference type="SAM" id="SignalP"/>
    </source>
</evidence>
<keyword evidence="3" id="KW-1015">Disulfide bond</keyword>
<dbReference type="RefSeq" id="WP_095415543.1">
    <property type="nucleotide sequence ID" value="NZ_CP018477.1"/>
</dbReference>
<dbReference type="Gene3D" id="3.40.30.10">
    <property type="entry name" value="Glutaredoxin"/>
    <property type="match status" value="1"/>
</dbReference>
<evidence type="ECO:0000256" key="2">
    <source>
        <dbReference type="PIRSR" id="PIRSR603782-1"/>
    </source>
</evidence>
<dbReference type="PANTHER" id="PTHR12151:SF8">
    <property type="entry name" value="THIOREDOXIN DOMAIN-CONTAINING PROTEIN"/>
    <property type="match status" value="1"/>
</dbReference>
<feature type="transmembrane region" description="Helical" evidence="5">
    <location>
        <begin position="243"/>
        <end position="264"/>
    </location>
</feature>
<dbReference type="CDD" id="cd02968">
    <property type="entry name" value="SCO"/>
    <property type="match status" value="1"/>
</dbReference>
<gene>
    <name evidence="7" type="ORF">THTE_2902</name>
</gene>
<dbReference type="InterPro" id="IPR003782">
    <property type="entry name" value="SCO1/SenC"/>
</dbReference>
<keyword evidence="8" id="KW-1185">Reference proteome</keyword>
<organism evidence="7 8">
    <name type="scientific">Thermogutta terrifontis</name>
    <dbReference type="NCBI Taxonomy" id="1331910"/>
    <lineage>
        <taxon>Bacteria</taxon>
        <taxon>Pseudomonadati</taxon>
        <taxon>Planctomycetota</taxon>
        <taxon>Planctomycetia</taxon>
        <taxon>Pirellulales</taxon>
        <taxon>Thermoguttaceae</taxon>
        <taxon>Thermogutta</taxon>
    </lineage>
</organism>
<dbReference type="AlphaFoldDB" id="A0A286RHQ4"/>
<accession>A0A286RHQ4</accession>
<evidence type="ECO:0000256" key="4">
    <source>
        <dbReference type="SAM" id="MobiDB-lite"/>
    </source>
</evidence>
<comment type="similarity">
    <text evidence="1">Belongs to the SCO1/2 family.</text>
</comment>
<feature type="region of interest" description="Disordered" evidence="4">
    <location>
        <begin position="272"/>
        <end position="295"/>
    </location>
</feature>
<dbReference type="EMBL" id="CP018477">
    <property type="protein sequence ID" value="ASV75504.1"/>
    <property type="molecule type" value="Genomic_DNA"/>
</dbReference>
<feature type="chain" id="PRO_5012222552" evidence="6">
    <location>
        <begin position="25"/>
        <end position="295"/>
    </location>
</feature>